<accession>A0A5C3QU40</accession>
<keyword evidence="3" id="KW-1185">Reference proteome</keyword>
<dbReference type="EMBL" id="ML178816">
    <property type="protein sequence ID" value="TFL05503.1"/>
    <property type="molecule type" value="Genomic_DNA"/>
</dbReference>
<sequence>MSSSLSSTSAAARTDSIPSVLTGCCFLAYAAIVVALPPFFKSLRKLLLFLCGKGVFVLRAALPPASSVVSASSSVLNFPSWYPCDYCSSSSSLLYPTFCCLLPYLRHHLPIYTQDFSHFATTSYAFSSPPSLFHPPLAAPSCCCPSTPHLHSSCPSYLHPPFRDPVARQKEEVEDCDTDDDVVVLYDVMI</sequence>
<keyword evidence="1" id="KW-1133">Transmembrane helix</keyword>
<keyword evidence="1" id="KW-0472">Membrane</keyword>
<proteinExistence type="predicted"/>
<keyword evidence="1" id="KW-0812">Transmembrane</keyword>
<evidence type="ECO:0000313" key="3">
    <source>
        <dbReference type="Proteomes" id="UP000305067"/>
    </source>
</evidence>
<evidence type="ECO:0000313" key="2">
    <source>
        <dbReference type="EMBL" id="TFL05503.1"/>
    </source>
</evidence>
<name>A0A5C3QU40_9AGAR</name>
<evidence type="ECO:0000256" key="1">
    <source>
        <dbReference type="SAM" id="Phobius"/>
    </source>
</evidence>
<dbReference type="AlphaFoldDB" id="A0A5C3QU40"/>
<protein>
    <submittedName>
        <fullName evidence="2">Uncharacterized protein</fullName>
    </submittedName>
</protein>
<gene>
    <name evidence="2" type="ORF">BDV98DRAFT_223084</name>
</gene>
<reference evidence="2 3" key="1">
    <citation type="journal article" date="2019" name="Nat. Ecol. Evol.">
        <title>Megaphylogeny resolves global patterns of mushroom evolution.</title>
        <authorList>
            <person name="Varga T."/>
            <person name="Krizsan K."/>
            <person name="Foldi C."/>
            <person name="Dima B."/>
            <person name="Sanchez-Garcia M."/>
            <person name="Sanchez-Ramirez S."/>
            <person name="Szollosi G.J."/>
            <person name="Szarkandi J.G."/>
            <person name="Papp V."/>
            <person name="Albert L."/>
            <person name="Andreopoulos W."/>
            <person name="Angelini C."/>
            <person name="Antonin V."/>
            <person name="Barry K.W."/>
            <person name="Bougher N.L."/>
            <person name="Buchanan P."/>
            <person name="Buyck B."/>
            <person name="Bense V."/>
            <person name="Catcheside P."/>
            <person name="Chovatia M."/>
            <person name="Cooper J."/>
            <person name="Damon W."/>
            <person name="Desjardin D."/>
            <person name="Finy P."/>
            <person name="Geml J."/>
            <person name="Haridas S."/>
            <person name="Hughes K."/>
            <person name="Justo A."/>
            <person name="Karasinski D."/>
            <person name="Kautmanova I."/>
            <person name="Kiss B."/>
            <person name="Kocsube S."/>
            <person name="Kotiranta H."/>
            <person name="LaButti K.M."/>
            <person name="Lechner B.E."/>
            <person name="Liimatainen K."/>
            <person name="Lipzen A."/>
            <person name="Lukacs Z."/>
            <person name="Mihaltcheva S."/>
            <person name="Morgado L.N."/>
            <person name="Niskanen T."/>
            <person name="Noordeloos M.E."/>
            <person name="Ohm R.A."/>
            <person name="Ortiz-Santana B."/>
            <person name="Ovrebo C."/>
            <person name="Racz N."/>
            <person name="Riley R."/>
            <person name="Savchenko A."/>
            <person name="Shiryaev A."/>
            <person name="Soop K."/>
            <person name="Spirin V."/>
            <person name="Szebenyi C."/>
            <person name="Tomsovsky M."/>
            <person name="Tulloss R.E."/>
            <person name="Uehling J."/>
            <person name="Grigoriev I.V."/>
            <person name="Vagvolgyi C."/>
            <person name="Papp T."/>
            <person name="Martin F.M."/>
            <person name="Miettinen O."/>
            <person name="Hibbett D.S."/>
            <person name="Nagy L.G."/>
        </authorList>
    </citation>
    <scope>NUCLEOTIDE SEQUENCE [LARGE SCALE GENOMIC DNA]</scope>
    <source>
        <strain evidence="2 3">CBS 309.79</strain>
    </source>
</reference>
<organism evidence="2 3">
    <name type="scientific">Pterulicium gracile</name>
    <dbReference type="NCBI Taxonomy" id="1884261"/>
    <lineage>
        <taxon>Eukaryota</taxon>
        <taxon>Fungi</taxon>
        <taxon>Dikarya</taxon>
        <taxon>Basidiomycota</taxon>
        <taxon>Agaricomycotina</taxon>
        <taxon>Agaricomycetes</taxon>
        <taxon>Agaricomycetidae</taxon>
        <taxon>Agaricales</taxon>
        <taxon>Pleurotineae</taxon>
        <taxon>Pterulaceae</taxon>
        <taxon>Pterulicium</taxon>
    </lineage>
</organism>
<dbReference type="Proteomes" id="UP000305067">
    <property type="component" value="Unassembled WGS sequence"/>
</dbReference>
<feature type="transmembrane region" description="Helical" evidence="1">
    <location>
        <begin position="20"/>
        <end position="40"/>
    </location>
</feature>